<dbReference type="OrthoDB" id="786617at2759"/>
<feature type="compositionally biased region" description="Basic and acidic residues" evidence="1">
    <location>
        <begin position="425"/>
        <end position="442"/>
    </location>
</feature>
<feature type="region of interest" description="Disordered" evidence="1">
    <location>
        <begin position="405"/>
        <end position="503"/>
    </location>
</feature>
<feature type="compositionally biased region" description="Basic residues" evidence="1">
    <location>
        <begin position="74"/>
        <end position="91"/>
    </location>
</feature>
<protein>
    <submittedName>
        <fullName evidence="2">Uncharacterized protein</fullName>
    </submittedName>
</protein>
<feature type="compositionally biased region" description="Basic residues" evidence="1">
    <location>
        <begin position="108"/>
        <end position="131"/>
    </location>
</feature>
<dbReference type="AlphaFoldDB" id="A0A484KIK5"/>
<organism evidence="2 3">
    <name type="scientific">Cuscuta campestris</name>
    <dbReference type="NCBI Taxonomy" id="132261"/>
    <lineage>
        <taxon>Eukaryota</taxon>
        <taxon>Viridiplantae</taxon>
        <taxon>Streptophyta</taxon>
        <taxon>Embryophyta</taxon>
        <taxon>Tracheophyta</taxon>
        <taxon>Spermatophyta</taxon>
        <taxon>Magnoliopsida</taxon>
        <taxon>eudicotyledons</taxon>
        <taxon>Gunneridae</taxon>
        <taxon>Pentapetalae</taxon>
        <taxon>asterids</taxon>
        <taxon>lamiids</taxon>
        <taxon>Solanales</taxon>
        <taxon>Convolvulaceae</taxon>
        <taxon>Cuscuteae</taxon>
        <taxon>Cuscuta</taxon>
        <taxon>Cuscuta subgen. Grammica</taxon>
        <taxon>Cuscuta sect. Cleistogrammica</taxon>
    </lineage>
</organism>
<name>A0A484KIK5_9ASTE</name>
<reference evidence="2 3" key="1">
    <citation type="submission" date="2018-04" db="EMBL/GenBank/DDBJ databases">
        <authorList>
            <person name="Vogel A."/>
        </authorList>
    </citation>
    <scope>NUCLEOTIDE SEQUENCE [LARGE SCALE GENOMIC DNA]</scope>
</reference>
<feature type="region of interest" description="Disordered" evidence="1">
    <location>
        <begin position="1"/>
        <end position="215"/>
    </location>
</feature>
<feature type="compositionally biased region" description="Polar residues" evidence="1">
    <location>
        <begin position="186"/>
        <end position="202"/>
    </location>
</feature>
<keyword evidence="3" id="KW-1185">Reference proteome</keyword>
<evidence type="ECO:0000256" key="1">
    <source>
        <dbReference type="SAM" id="MobiDB-lite"/>
    </source>
</evidence>
<dbReference type="PANTHER" id="PTHR36808">
    <property type="entry name" value="TRANSCRIPTIONAL REGULATOR ATRX-LIKE PROTEIN"/>
    <property type="match status" value="1"/>
</dbReference>
<feature type="compositionally biased region" description="Basic and acidic residues" evidence="1">
    <location>
        <begin position="149"/>
        <end position="185"/>
    </location>
</feature>
<sequence length="537" mass="59451">MGNPKSKSSKRKSSEVIRSKKSRKSKKKPSRRRHSISSCSDDDSVSSISFYSSSSDEDYRSRKSHSLSRADVKSKKKRAERRASFKRKKRAEKGVSSNQESNEDCKPSRKRKKSRSKKRTEHERPQKKRRRDSSISSATSDSLSCSSCEYEHSSSKEIEFGRRSGKKTRDGRNPDIHKVETKESGSKSANSLSTGDHSNFHNVSPMGEEPAADSLNNARRIRSVITVIEHPLEEEEENLPKNNDVGNGARENTFACHSDAVIDTSDAVQKITGNEGFDDVIGEPTSRGKSVANQCVNQDGSTHLGDSERALGVSDSVVFVNATTSGSEDLELILRQKALENLRKFRGKIQGVPIKSENVSNMLLNEEGSKAIKVTSAVGQSSNSGLSKEIMQPKMAENYTKVESRVTRQSHIQKPDGNALCKNASRKDHINATPAIHEKSKTSEQASSNEAPLDGKDRSCKNIPELSNATNSAMAEPTSSVRTLEERSSNDQAEAKDGEQFQQKTMSVMRSGEMVQVSYKVYIPKRAPTLSRRHLKQ</sequence>
<evidence type="ECO:0000313" key="3">
    <source>
        <dbReference type="Proteomes" id="UP000595140"/>
    </source>
</evidence>
<evidence type="ECO:0000313" key="2">
    <source>
        <dbReference type="EMBL" id="VFQ64305.1"/>
    </source>
</evidence>
<dbReference type="Proteomes" id="UP000595140">
    <property type="component" value="Unassembled WGS sequence"/>
</dbReference>
<proteinExistence type="predicted"/>
<feature type="compositionally biased region" description="Basic residues" evidence="1">
    <location>
        <begin position="19"/>
        <end position="35"/>
    </location>
</feature>
<accession>A0A484KIK5</accession>
<feature type="compositionally biased region" description="Low complexity" evidence="1">
    <location>
        <begin position="45"/>
        <end position="54"/>
    </location>
</feature>
<dbReference type="EMBL" id="OOIL02000403">
    <property type="protein sequence ID" value="VFQ64305.1"/>
    <property type="molecule type" value="Genomic_DNA"/>
</dbReference>
<feature type="compositionally biased region" description="Polar residues" evidence="1">
    <location>
        <begin position="465"/>
        <end position="482"/>
    </location>
</feature>
<feature type="compositionally biased region" description="Low complexity" evidence="1">
    <location>
        <begin position="134"/>
        <end position="148"/>
    </location>
</feature>
<gene>
    <name evidence="2" type="ORF">CCAM_LOCUS6081</name>
</gene>
<feature type="compositionally biased region" description="Basic and acidic residues" evidence="1">
    <location>
        <begin position="483"/>
        <end position="499"/>
    </location>
</feature>
<dbReference type="PANTHER" id="PTHR36808:SF1">
    <property type="entry name" value="TRANSCRIPTIONAL REGULATOR ATRX-LIKE PROTEIN"/>
    <property type="match status" value="1"/>
</dbReference>